<dbReference type="Proteomes" id="UP000053558">
    <property type="component" value="Unassembled WGS sequence"/>
</dbReference>
<keyword evidence="1" id="KW-0811">Translocation</keyword>
<dbReference type="PROSITE" id="PS50969">
    <property type="entry name" value="FCP1"/>
    <property type="match status" value="1"/>
</dbReference>
<feature type="compositionally biased region" description="Low complexity" evidence="2">
    <location>
        <begin position="360"/>
        <end position="377"/>
    </location>
</feature>
<keyword evidence="1" id="KW-0813">Transport</keyword>
<feature type="compositionally biased region" description="Polar residues" evidence="2">
    <location>
        <begin position="187"/>
        <end position="198"/>
    </location>
</feature>
<dbReference type="EMBL" id="JH711584">
    <property type="protein sequence ID" value="EIW77471.1"/>
    <property type="molecule type" value="Genomic_DNA"/>
</dbReference>
<evidence type="ECO:0000313" key="5">
    <source>
        <dbReference type="Proteomes" id="UP000053558"/>
    </source>
</evidence>
<dbReference type="GO" id="GO:0005744">
    <property type="term" value="C:TIM23 mitochondrial import inner membrane translocase complex"/>
    <property type="evidence" value="ECO:0007669"/>
    <property type="project" value="UniProtKB-UniRule"/>
</dbReference>
<dbReference type="KEGG" id="cput:CONPUDRAFT_168388"/>
<comment type="subcellular location">
    <subcellularLocation>
        <location evidence="1">Mitochondrion inner membrane</location>
        <topology evidence="1">Single-pass membrane protein</topology>
    </subcellularLocation>
</comment>
<feature type="compositionally biased region" description="Polar residues" evidence="2">
    <location>
        <begin position="398"/>
        <end position="407"/>
    </location>
</feature>
<dbReference type="OMA" id="WFENEAV"/>
<evidence type="ECO:0000256" key="1">
    <source>
        <dbReference type="RuleBase" id="RU365079"/>
    </source>
</evidence>
<comment type="similarity">
    <text evidence="1">Belongs to the TIM50 family.</text>
</comment>
<proteinExistence type="inferred from homology"/>
<keyword evidence="5" id="KW-1185">Reference proteome</keyword>
<evidence type="ECO:0000313" key="4">
    <source>
        <dbReference type="EMBL" id="EIW77471.1"/>
    </source>
</evidence>
<evidence type="ECO:0000256" key="2">
    <source>
        <dbReference type="SAM" id="MobiDB-lite"/>
    </source>
</evidence>
<comment type="function">
    <text evidence="1">Essential component of the TIM23 complex, a complex that mediates the translocation of transit peptide-containing proteins across the mitochondrial inner membrane.</text>
</comment>
<dbReference type="InterPro" id="IPR004274">
    <property type="entry name" value="FCP1_dom"/>
</dbReference>
<dbReference type="InterPro" id="IPR050365">
    <property type="entry name" value="TIM50"/>
</dbReference>
<accession>A0A5M3MFU7</accession>
<dbReference type="InterPro" id="IPR036412">
    <property type="entry name" value="HAD-like_sf"/>
</dbReference>
<comment type="caution">
    <text evidence="4">The sequence shown here is derived from an EMBL/GenBank/DDBJ whole genome shotgun (WGS) entry which is preliminary data.</text>
</comment>
<protein>
    <recommendedName>
        <fullName evidence="1">Mitochondrial import inner membrane translocase subunit TIM50</fullName>
    </recommendedName>
</protein>
<dbReference type="InterPro" id="IPR023214">
    <property type="entry name" value="HAD_sf"/>
</dbReference>
<dbReference type="Gene3D" id="3.40.50.1000">
    <property type="entry name" value="HAD superfamily/HAD-like"/>
    <property type="match status" value="1"/>
</dbReference>
<dbReference type="SMART" id="SM00577">
    <property type="entry name" value="CPDc"/>
    <property type="match status" value="1"/>
</dbReference>
<feature type="compositionally biased region" description="Polar residues" evidence="2">
    <location>
        <begin position="378"/>
        <end position="389"/>
    </location>
</feature>
<organism evidence="4 5">
    <name type="scientific">Coniophora puteana (strain RWD-64-598)</name>
    <name type="common">Brown rot fungus</name>
    <dbReference type="NCBI Taxonomy" id="741705"/>
    <lineage>
        <taxon>Eukaryota</taxon>
        <taxon>Fungi</taxon>
        <taxon>Dikarya</taxon>
        <taxon>Basidiomycota</taxon>
        <taxon>Agaricomycotina</taxon>
        <taxon>Agaricomycetes</taxon>
        <taxon>Agaricomycetidae</taxon>
        <taxon>Boletales</taxon>
        <taxon>Coniophorineae</taxon>
        <taxon>Coniophoraceae</taxon>
        <taxon>Coniophora</taxon>
    </lineage>
</organism>
<feature type="domain" description="FCP1 homology" evidence="3">
    <location>
        <begin position="27"/>
        <end position="229"/>
    </location>
</feature>
<gene>
    <name evidence="4" type="ORF">CONPUDRAFT_168388</name>
</gene>
<feature type="region of interest" description="Disordered" evidence="2">
    <location>
        <begin position="292"/>
        <end position="428"/>
    </location>
</feature>
<dbReference type="OrthoDB" id="1711508at2759"/>
<feature type="compositionally biased region" description="Low complexity" evidence="2">
    <location>
        <begin position="315"/>
        <end position="344"/>
    </location>
</feature>
<evidence type="ECO:0000259" key="3">
    <source>
        <dbReference type="PROSITE" id="PS50969"/>
    </source>
</evidence>
<sequence>MRLAPGPSDAYYAIIQEVSRPLRDPTAVHSKKLLVLDLNNTLLIYDYWVEKVSASRPSSPMLSSIIATPVEMQRSQSPHPTEQPTDEVYYTWTIARPYVPAFLDYIFHPQTREWLDTLVWSSTGDALVKDMMDTVFGDRQGMLRDVWGKSQLGMTGKGNHRRWNTFKDLQRVWDEIKPGGAPGSPLPTESSSGTTAFSPRTTILLDDSTLKARMQPFNHLSLLPYTREIWLSDMHAAAKDRMAVKGGDQKAKNAYSRVLESGLDPTMLAIVGLIEEMKGESNVASWIRSGGVWHSSSDGGQGRDEGESQSPSATGSSGAESPVSPAPGSAVSSSGSPLTSAPVSPGTDNEKKTSVMTFVSSRSPPASRSGSGHASAPTSGTPQFAQSLPPSLYAADWSSRTHAQPHTAQYPHSHLESRLQAPQDKDEKRHDNWFTDRANRDFWVQRGCAVLEEMRIEIRHGDGDHAAVVGQKVMEREVGGEDAVVLQAAL</sequence>
<dbReference type="Pfam" id="PF03031">
    <property type="entry name" value="NIF"/>
    <property type="match status" value="1"/>
</dbReference>
<dbReference type="GeneID" id="19205987"/>
<keyword evidence="1" id="KW-0496">Mitochondrion</keyword>
<dbReference type="PANTHER" id="PTHR12210">
    <property type="entry name" value="DULLARD PROTEIN PHOSPHATASE"/>
    <property type="match status" value="1"/>
</dbReference>
<name>A0A5M3MFU7_CONPW</name>
<keyword evidence="1" id="KW-0809">Transit peptide</keyword>
<feature type="compositionally biased region" description="Basic and acidic residues" evidence="2">
    <location>
        <begin position="413"/>
        <end position="428"/>
    </location>
</feature>
<dbReference type="RefSeq" id="XP_007772832.1">
    <property type="nucleotide sequence ID" value="XM_007774642.1"/>
</dbReference>
<dbReference type="SUPFAM" id="SSF56784">
    <property type="entry name" value="HAD-like"/>
    <property type="match status" value="1"/>
</dbReference>
<dbReference type="GO" id="GO:0015031">
    <property type="term" value="P:protein transport"/>
    <property type="evidence" value="ECO:0007669"/>
    <property type="project" value="UniProtKB-KW"/>
</dbReference>
<comment type="subunit">
    <text evidence="1">Component of the TIM23 complex.</text>
</comment>
<keyword evidence="1" id="KW-0653">Protein transport</keyword>
<reference evidence="5" key="1">
    <citation type="journal article" date="2012" name="Science">
        <title>The Paleozoic origin of enzymatic lignin decomposition reconstructed from 31 fungal genomes.</title>
        <authorList>
            <person name="Floudas D."/>
            <person name="Binder M."/>
            <person name="Riley R."/>
            <person name="Barry K."/>
            <person name="Blanchette R.A."/>
            <person name="Henrissat B."/>
            <person name="Martinez A.T."/>
            <person name="Otillar R."/>
            <person name="Spatafora J.W."/>
            <person name="Yadav J.S."/>
            <person name="Aerts A."/>
            <person name="Benoit I."/>
            <person name="Boyd A."/>
            <person name="Carlson A."/>
            <person name="Copeland A."/>
            <person name="Coutinho P.M."/>
            <person name="de Vries R.P."/>
            <person name="Ferreira P."/>
            <person name="Findley K."/>
            <person name="Foster B."/>
            <person name="Gaskell J."/>
            <person name="Glotzer D."/>
            <person name="Gorecki P."/>
            <person name="Heitman J."/>
            <person name="Hesse C."/>
            <person name="Hori C."/>
            <person name="Igarashi K."/>
            <person name="Jurgens J.A."/>
            <person name="Kallen N."/>
            <person name="Kersten P."/>
            <person name="Kohler A."/>
            <person name="Kuees U."/>
            <person name="Kumar T.K.A."/>
            <person name="Kuo A."/>
            <person name="LaButti K."/>
            <person name="Larrondo L.F."/>
            <person name="Lindquist E."/>
            <person name="Ling A."/>
            <person name="Lombard V."/>
            <person name="Lucas S."/>
            <person name="Lundell T."/>
            <person name="Martin R."/>
            <person name="McLaughlin D.J."/>
            <person name="Morgenstern I."/>
            <person name="Morin E."/>
            <person name="Murat C."/>
            <person name="Nagy L.G."/>
            <person name="Nolan M."/>
            <person name="Ohm R.A."/>
            <person name="Patyshakuliyeva A."/>
            <person name="Rokas A."/>
            <person name="Ruiz-Duenas F.J."/>
            <person name="Sabat G."/>
            <person name="Salamov A."/>
            <person name="Samejima M."/>
            <person name="Schmutz J."/>
            <person name="Slot J.C."/>
            <person name="St John F."/>
            <person name="Stenlid J."/>
            <person name="Sun H."/>
            <person name="Sun S."/>
            <person name="Syed K."/>
            <person name="Tsang A."/>
            <person name="Wiebenga A."/>
            <person name="Young D."/>
            <person name="Pisabarro A."/>
            <person name="Eastwood D.C."/>
            <person name="Martin F."/>
            <person name="Cullen D."/>
            <person name="Grigoriev I.V."/>
            <person name="Hibbett D.S."/>
        </authorList>
    </citation>
    <scope>NUCLEOTIDE SEQUENCE [LARGE SCALE GENOMIC DNA]</scope>
    <source>
        <strain evidence="5">RWD-64-598 SS2</strain>
    </source>
</reference>
<feature type="region of interest" description="Disordered" evidence="2">
    <location>
        <begin position="177"/>
        <end position="198"/>
    </location>
</feature>
<dbReference type="AlphaFoldDB" id="A0A5M3MFU7"/>